<dbReference type="AlphaFoldDB" id="A0A0F5ISI2"/>
<evidence type="ECO:0000259" key="5">
    <source>
        <dbReference type="Pfam" id="PF07715"/>
    </source>
</evidence>
<reference evidence="6 7" key="1">
    <citation type="submission" date="2013-04" db="EMBL/GenBank/DDBJ databases">
        <title>The Genome Sequence of Parabacteroides goldsteinii DSM 19448.</title>
        <authorList>
            <consortium name="The Broad Institute Genomics Platform"/>
            <person name="Earl A."/>
            <person name="Ward D."/>
            <person name="Feldgarden M."/>
            <person name="Gevers D."/>
            <person name="Martens E."/>
            <person name="Sakamoto M."/>
            <person name="Benno Y."/>
            <person name="Song Y."/>
            <person name="Liu C."/>
            <person name="Lee J."/>
            <person name="Bolanos M."/>
            <person name="Vaisanen M.L."/>
            <person name="Finegold S.M."/>
            <person name="Walker B."/>
            <person name="Young S."/>
            <person name="Zeng Q."/>
            <person name="Gargeya S."/>
            <person name="Fitzgerald M."/>
            <person name="Haas B."/>
            <person name="Abouelleil A."/>
            <person name="Allen A.W."/>
            <person name="Alvarado L."/>
            <person name="Arachchi H.M."/>
            <person name="Berlin A.M."/>
            <person name="Chapman S.B."/>
            <person name="Gainer-Dewar J."/>
            <person name="Goldberg J."/>
            <person name="Griggs A."/>
            <person name="Gujja S."/>
            <person name="Hansen M."/>
            <person name="Howarth C."/>
            <person name="Imamovic A."/>
            <person name="Ireland A."/>
            <person name="Larimer J."/>
            <person name="McCowan C."/>
            <person name="Murphy C."/>
            <person name="Pearson M."/>
            <person name="Poon T.W."/>
            <person name="Priest M."/>
            <person name="Roberts A."/>
            <person name="Saif S."/>
            <person name="Shea T."/>
            <person name="Sisk P."/>
            <person name="Sykes S."/>
            <person name="Wortman J."/>
            <person name="Nusbaum C."/>
            <person name="Birren B."/>
        </authorList>
    </citation>
    <scope>NUCLEOTIDE SEQUENCE [LARGE SCALE GENOMIC DNA]</scope>
    <source>
        <strain evidence="6 7">DSM 19448</strain>
    </source>
</reference>
<gene>
    <name evidence="6" type="ORF">HMPREF1535_04313</name>
</gene>
<accession>A0A0F5ISI2</accession>
<evidence type="ECO:0000259" key="4">
    <source>
        <dbReference type="Pfam" id="PF00593"/>
    </source>
</evidence>
<dbReference type="Gene3D" id="2.170.130.10">
    <property type="entry name" value="TonB-dependent receptor, plug domain"/>
    <property type="match status" value="1"/>
</dbReference>
<feature type="domain" description="TonB-dependent receptor-like beta-barrel" evidence="4">
    <location>
        <begin position="431"/>
        <end position="1040"/>
    </location>
</feature>
<keyword evidence="3" id="KW-0732">Signal</keyword>
<keyword evidence="1" id="KW-1134">Transmembrane beta strand</keyword>
<dbReference type="EMBL" id="AQHV01000023">
    <property type="protein sequence ID" value="KKB48087.1"/>
    <property type="molecule type" value="Genomic_DNA"/>
</dbReference>
<feature type="chain" id="PRO_5002488394" evidence="3">
    <location>
        <begin position="34"/>
        <end position="1090"/>
    </location>
</feature>
<dbReference type="NCBIfam" id="TIGR04057">
    <property type="entry name" value="SusC_RagA_signa"/>
    <property type="match status" value="1"/>
</dbReference>
<name>A0A0F5ISI2_9BACT</name>
<dbReference type="Pfam" id="PF00593">
    <property type="entry name" value="TonB_dep_Rec_b-barrel"/>
    <property type="match status" value="1"/>
</dbReference>
<evidence type="ECO:0000256" key="3">
    <source>
        <dbReference type="SAM" id="SignalP"/>
    </source>
</evidence>
<dbReference type="PROSITE" id="PS52016">
    <property type="entry name" value="TONB_DEPENDENT_REC_3"/>
    <property type="match status" value="1"/>
</dbReference>
<evidence type="ECO:0000313" key="7">
    <source>
        <dbReference type="Proteomes" id="UP000033047"/>
    </source>
</evidence>
<dbReference type="HOGENOM" id="CLU_004317_1_1_10"/>
<dbReference type="STRING" id="927665.HMPREF1535_04313"/>
<dbReference type="Pfam" id="PF07715">
    <property type="entry name" value="Plug"/>
    <property type="match status" value="1"/>
</dbReference>
<dbReference type="InterPro" id="IPR008969">
    <property type="entry name" value="CarboxyPept-like_regulatory"/>
</dbReference>
<keyword evidence="1 2" id="KW-0472">Membrane</keyword>
<dbReference type="InterPro" id="IPR012910">
    <property type="entry name" value="Plug_dom"/>
</dbReference>
<evidence type="ECO:0000256" key="1">
    <source>
        <dbReference type="PROSITE-ProRule" id="PRU01360"/>
    </source>
</evidence>
<dbReference type="Proteomes" id="UP000033047">
    <property type="component" value="Unassembled WGS sequence"/>
</dbReference>
<dbReference type="FunFam" id="2.60.40.1120:FF:000003">
    <property type="entry name" value="Outer membrane protein Omp121"/>
    <property type="match status" value="1"/>
</dbReference>
<keyword evidence="1" id="KW-0812">Transmembrane</keyword>
<keyword evidence="1" id="KW-0998">Cell outer membrane</keyword>
<sequence>MTFNMKKENFRGMKNWNVAFALLFLFSAASSKADTGKGLEASDPTIKESAGNLIAQQSERTIKGVVKDATGETVIGANVAVVGTTIGTITDVNGSFSLNVPAGATLKVSFIGYKDVTIKITNQQDLDIVLQDDSQALDEVVVVGFGTQKKVNLTGSVSVVNAEELASRPVSNVTQALQGLVPGMNFSYGGQGAKVGSTMDINIRGTGTLDTKVAKASPLVLIDGMEGDMNMLNPNDIENISVLKDAAASSIYGSRAPYGVILVTTKKGKSGKVSVNYNNSLRWSSAINMPKVANSYDYAKFLNQISLNDSEIPQFKPEHLARIEAFLNGTNTNTTIPAENTPTIWDWKGNDNNDWLKEIFGGTGFSHEHSLSVNGGNDKYQYYLSANYMKQDGIVRYGDEDMKRYNFTAKINAQLAPWLKTNYSTKFIRKDLDQPNTLNDHLFYYNTQRRWPTEPVFDPNGNYLVGLTKDLMWGGNNKHQTDWMYQQLQFEIEPIKNWKTFVEFNYKTINLMADEPRYKIPQWNVAGDVYYASGAKSSMNTYSERTNFFNANIYSEYTYQLKDHTLKAMVGYQSESNYWRKVGAQKEDLISESVTDITVATGKEYLAGGRNHWATAGFFGRINYDYAGRYLAEVNLRYDGTSRFASDQRWNLFPSFSAGWNIAREAFMEPYTDIINNLKLRGSWGQLGNQNTVNLYPYIQTMPFYPSSNTTENSWLINGERQNSSTAPGLISASLTWETMSSWNVGFDLGMLSNRLTMSFDYFVRKTFDMVGPAPELPIILGTAVPKANNADMQSAGFELDVAWRDQINDFRYGVHLLLSDDRQKVLKYPNESGSLSTWREGQYLNEIWGLTTIGIAKSQEEMDAHIASLPNGGQGGLGTSTWVEGDVMYADLNGDGKITKGNTIDDPGDRTIIGNSTPRFKFGLDLDAAWKGFDLRLFFQGVAKRDWAFGNGHLVYWGNGGGIWNSAMFETNYDFYRPDGDTWLGANKDAKFPRLTSSGKNRETQTAYLENAAYIRLKNLQLGYTLPNTWTQKVGISNLRIFFSGENLFTITGIPEGIDPETLGIGDYGNGSGSYPLTRTYSAGVSVNF</sequence>
<comment type="subcellular location">
    <subcellularLocation>
        <location evidence="1">Cell outer membrane</location>
        <topology evidence="1">Multi-pass membrane protein</topology>
    </subcellularLocation>
</comment>
<evidence type="ECO:0000313" key="6">
    <source>
        <dbReference type="EMBL" id="KKB48087.1"/>
    </source>
</evidence>
<comment type="caution">
    <text evidence="6">The sequence shown here is derived from an EMBL/GenBank/DDBJ whole genome shotgun (WGS) entry which is preliminary data.</text>
</comment>
<dbReference type="InterPro" id="IPR039426">
    <property type="entry name" value="TonB-dep_rcpt-like"/>
</dbReference>
<dbReference type="PATRIC" id="fig|927665.4.peg.4429"/>
<keyword evidence="1" id="KW-0813">Transport</keyword>
<dbReference type="Gene3D" id="2.60.40.1120">
    <property type="entry name" value="Carboxypeptidase-like, regulatory domain"/>
    <property type="match status" value="1"/>
</dbReference>
<evidence type="ECO:0000256" key="2">
    <source>
        <dbReference type="RuleBase" id="RU003357"/>
    </source>
</evidence>
<feature type="domain" description="TonB-dependent receptor plug" evidence="5">
    <location>
        <begin position="150"/>
        <end position="260"/>
    </location>
</feature>
<dbReference type="InterPro" id="IPR023996">
    <property type="entry name" value="TonB-dep_OMP_SusC/RagA"/>
</dbReference>
<dbReference type="NCBIfam" id="TIGR04056">
    <property type="entry name" value="OMP_RagA_SusC"/>
    <property type="match status" value="1"/>
</dbReference>
<dbReference type="SUPFAM" id="SSF56935">
    <property type="entry name" value="Porins"/>
    <property type="match status" value="1"/>
</dbReference>
<keyword evidence="2" id="KW-0798">TonB box</keyword>
<dbReference type="GO" id="GO:0009279">
    <property type="term" value="C:cell outer membrane"/>
    <property type="evidence" value="ECO:0007669"/>
    <property type="project" value="UniProtKB-SubCell"/>
</dbReference>
<proteinExistence type="inferred from homology"/>
<feature type="signal peptide" evidence="3">
    <location>
        <begin position="1"/>
        <end position="33"/>
    </location>
</feature>
<dbReference type="Pfam" id="PF13715">
    <property type="entry name" value="CarbopepD_reg_2"/>
    <property type="match status" value="1"/>
</dbReference>
<comment type="similarity">
    <text evidence="1 2">Belongs to the TonB-dependent receptor family.</text>
</comment>
<dbReference type="InterPro" id="IPR000531">
    <property type="entry name" value="Beta-barrel_TonB"/>
</dbReference>
<dbReference type="SUPFAM" id="SSF49464">
    <property type="entry name" value="Carboxypeptidase regulatory domain-like"/>
    <property type="match status" value="1"/>
</dbReference>
<dbReference type="InterPro" id="IPR037066">
    <property type="entry name" value="Plug_dom_sf"/>
</dbReference>
<dbReference type="InterPro" id="IPR023997">
    <property type="entry name" value="TonB-dep_OMP_SusC/RagA_CS"/>
</dbReference>
<organism evidence="6 7">
    <name type="scientific">Parabacteroides goldsteinii DSM 19448 = WAL 12034</name>
    <dbReference type="NCBI Taxonomy" id="927665"/>
    <lineage>
        <taxon>Bacteria</taxon>
        <taxon>Pseudomonadati</taxon>
        <taxon>Bacteroidota</taxon>
        <taxon>Bacteroidia</taxon>
        <taxon>Bacteroidales</taxon>
        <taxon>Tannerellaceae</taxon>
        <taxon>Parabacteroides</taxon>
    </lineage>
</organism>
<protein>
    <submittedName>
        <fullName evidence="6">SusC/RagA family TonB-linked outer membrane protein</fullName>
    </submittedName>
</protein>